<protein>
    <submittedName>
        <fullName evidence="1">Uncharacterized protein</fullName>
    </submittedName>
</protein>
<organism evidence="1">
    <name type="scientific">marine sediment metagenome</name>
    <dbReference type="NCBI Taxonomy" id="412755"/>
    <lineage>
        <taxon>unclassified sequences</taxon>
        <taxon>metagenomes</taxon>
        <taxon>ecological metagenomes</taxon>
    </lineage>
</organism>
<accession>X1MJA5</accession>
<feature type="non-terminal residue" evidence="1">
    <location>
        <position position="51"/>
    </location>
</feature>
<evidence type="ECO:0000313" key="1">
    <source>
        <dbReference type="EMBL" id="GAI14795.1"/>
    </source>
</evidence>
<dbReference type="EMBL" id="BARV01005413">
    <property type="protein sequence ID" value="GAI14795.1"/>
    <property type="molecule type" value="Genomic_DNA"/>
</dbReference>
<reference evidence="1" key="1">
    <citation type="journal article" date="2014" name="Front. Microbiol.">
        <title>High frequency of phylogenetically diverse reductive dehalogenase-homologous genes in deep subseafloor sedimentary metagenomes.</title>
        <authorList>
            <person name="Kawai M."/>
            <person name="Futagami T."/>
            <person name="Toyoda A."/>
            <person name="Takaki Y."/>
            <person name="Nishi S."/>
            <person name="Hori S."/>
            <person name="Arai W."/>
            <person name="Tsubouchi T."/>
            <person name="Morono Y."/>
            <person name="Uchiyama I."/>
            <person name="Ito T."/>
            <person name="Fujiyama A."/>
            <person name="Inagaki F."/>
            <person name="Takami H."/>
        </authorList>
    </citation>
    <scope>NUCLEOTIDE SEQUENCE</scope>
    <source>
        <strain evidence="1">Expedition CK06-06</strain>
    </source>
</reference>
<dbReference type="AlphaFoldDB" id="X1MJA5"/>
<comment type="caution">
    <text evidence="1">The sequence shown here is derived from an EMBL/GenBank/DDBJ whole genome shotgun (WGS) entry which is preliminary data.</text>
</comment>
<proteinExistence type="predicted"/>
<gene>
    <name evidence="1" type="ORF">S06H3_11269</name>
</gene>
<name>X1MJA5_9ZZZZ</name>
<sequence>MKIFITGAVAPETPGIRGNFTMGGMNKQGWTEHRPELGIMPMSLQEIGTPV</sequence>